<comment type="caution">
    <text evidence="1">The sequence shown here is derived from an EMBL/GenBank/DDBJ whole genome shotgun (WGS) entry which is preliminary data.</text>
</comment>
<dbReference type="AlphaFoldDB" id="A0A4C1U8H3"/>
<sequence length="297" mass="34154">MHPRLELGNFCTKSMRDSRCSTATVNRPWRNIYIHLVNNDKHLSFTTLRTPLKLRLRDGATVVHEVYGSKRSLSSVRFLGCGRGQQLCVLSEAQSELERFDNVSQTCIGQFARRQERTHYLRHDLNGANGDSDDKGVFINHPLCACGARVTLKFSSLISRNYRRLFRTTAARFHDSGRLIITPPKIRPLRERSTYAEEEERERMKTLVDERKRKNKDTWRTSVRRRSQYRMPRLLRSQFRLALATAESVRGRAGFRLKAFSSNRSVAEAVSKSEAEVGHFCRFAPFYGGGVPTGVKQ</sequence>
<gene>
    <name evidence="1" type="ORF">EVAR_10686_1</name>
</gene>
<dbReference type="Proteomes" id="UP000299102">
    <property type="component" value="Unassembled WGS sequence"/>
</dbReference>
<keyword evidence="2" id="KW-1185">Reference proteome</keyword>
<evidence type="ECO:0000313" key="2">
    <source>
        <dbReference type="Proteomes" id="UP000299102"/>
    </source>
</evidence>
<protein>
    <submittedName>
        <fullName evidence="1">Uncharacterized protein</fullName>
    </submittedName>
</protein>
<accession>A0A4C1U8H3</accession>
<organism evidence="1 2">
    <name type="scientific">Eumeta variegata</name>
    <name type="common">Bagworm moth</name>
    <name type="synonym">Eumeta japonica</name>
    <dbReference type="NCBI Taxonomy" id="151549"/>
    <lineage>
        <taxon>Eukaryota</taxon>
        <taxon>Metazoa</taxon>
        <taxon>Ecdysozoa</taxon>
        <taxon>Arthropoda</taxon>
        <taxon>Hexapoda</taxon>
        <taxon>Insecta</taxon>
        <taxon>Pterygota</taxon>
        <taxon>Neoptera</taxon>
        <taxon>Endopterygota</taxon>
        <taxon>Lepidoptera</taxon>
        <taxon>Glossata</taxon>
        <taxon>Ditrysia</taxon>
        <taxon>Tineoidea</taxon>
        <taxon>Psychidae</taxon>
        <taxon>Oiketicinae</taxon>
        <taxon>Eumeta</taxon>
    </lineage>
</organism>
<name>A0A4C1U8H3_EUMVA</name>
<reference evidence="1 2" key="1">
    <citation type="journal article" date="2019" name="Commun. Biol.">
        <title>The bagworm genome reveals a unique fibroin gene that provides high tensile strength.</title>
        <authorList>
            <person name="Kono N."/>
            <person name="Nakamura H."/>
            <person name="Ohtoshi R."/>
            <person name="Tomita M."/>
            <person name="Numata K."/>
            <person name="Arakawa K."/>
        </authorList>
    </citation>
    <scope>NUCLEOTIDE SEQUENCE [LARGE SCALE GENOMIC DNA]</scope>
</reference>
<evidence type="ECO:0000313" key="1">
    <source>
        <dbReference type="EMBL" id="GBP22176.1"/>
    </source>
</evidence>
<proteinExistence type="predicted"/>
<dbReference type="EMBL" id="BGZK01000137">
    <property type="protein sequence ID" value="GBP22176.1"/>
    <property type="molecule type" value="Genomic_DNA"/>
</dbReference>